<organism evidence="1 2">
    <name type="scientific">Blastopirellula sediminis</name>
    <dbReference type="NCBI Taxonomy" id="2894196"/>
    <lineage>
        <taxon>Bacteria</taxon>
        <taxon>Pseudomonadati</taxon>
        <taxon>Planctomycetota</taxon>
        <taxon>Planctomycetia</taxon>
        <taxon>Pirellulales</taxon>
        <taxon>Pirellulaceae</taxon>
        <taxon>Blastopirellula</taxon>
    </lineage>
</organism>
<proteinExistence type="predicted"/>
<accession>A0A9X1MMU6</accession>
<evidence type="ECO:0008006" key="3">
    <source>
        <dbReference type="Google" id="ProtNLM"/>
    </source>
</evidence>
<keyword evidence="2" id="KW-1185">Reference proteome</keyword>
<reference evidence="1" key="1">
    <citation type="submission" date="2021-11" db="EMBL/GenBank/DDBJ databases">
        <title>Genome sequence.</title>
        <authorList>
            <person name="Sun Q."/>
        </authorList>
    </citation>
    <scope>NUCLEOTIDE SEQUENCE</scope>
    <source>
        <strain evidence="1">JC732</strain>
    </source>
</reference>
<gene>
    <name evidence="1" type="ORF">LOC68_16725</name>
</gene>
<dbReference type="AlphaFoldDB" id="A0A9X1MMU6"/>
<comment type="caution">
    <text evidence="1">The sequence shown here is derived from an EMBL/GenBank/DDBJ whole genome shotgun (WGS) entry which is preliminary data.</text>
</comment>
<evidence type="ECO:0000313" key="1">
    <source>
        <dbReference type="EMBL" id="MCC9630038.1"/>
    </source>
</evidence>
<name>A0A9X1MMU6_9BACT</name>
<dbReference type="EMBL" id="JAJKFT010000010">
    <property type="protein sequence ID" value="MCC9630038.1"/>
    <property type="molecule type" value="Genomic_DNA"/>
</dbReference>
<dbReference type="Proteomes" id="UP001139103">
    <property type="component" value="Unassembled WGS sequence"/>
</dbReference>
<evidence type="ECO:0000313" key="2">
    <source>
        <dbReference type="Proteomes" id="UP001139103"/>
    </source>
</evidence>
<dbReference type="RefSeq" id="WP_230220835.1">
    <property type="nucleotide sequence ID" value="NZ_JAJKFT010000010.1"/>
</dbReference>
<protein>
    <recommendedName>
        <fullName evidence="3">Carboxypeptidase regulatory-like domain-containing protein</fullName>
    </recommendedName>
</protein>
<sequence>MSACLEVAVPLGRSGRSGAVWLFSALFLAAGLAAGCGASDTTIHLTGAVTYDGQPVPAGMIQFSPDEAKGNPGFGCVAMIRNGQFTTRDSLGVLGGAYVIRVQGLDGIAAGENSDGAPIFRTYEMSVELPMKSGQFDIDVPLQTKKKR</sequence>